<feature type="compositionally biased region" description="Polar residues" evidence="1">
    <location>
        <begin position="80"/>
        <end position="90"/>
    </location>
</feature>
<evidence type="ECO:0000313" key="2">
    <source>
        <dbReference type="EMBL" id="SUX33510.1"/>
    </source>
</evidence>
<dbReference type="Proteomes" id="UP000254029">
    <property type="component" value="Unassembled WGS sequence"/>
</dbReference>
<dbReference type="AlphaFoldDB" id="A0AAX2MA89"/>
<feature type="region of interest" description="Disordered" evidence="1">
    <location>
        <begin position="172"/>
        <end position="208"/>
    </location>
</feature>
<comment type="caution">
    <text evidence="2">The sequence shown here is derived from an EMBL/GenBank/DDBJ whole genome shotgun (WGS) entry which is preliminary data.</text>
</comment>
<dbReference type="AntiFam" id="ANF00006">
    <property type="entry name" value="Translation of CRISPR region"/>
</dbReference>
<gene>
    <name evidence="2" type="ORF">NCTC8684_02609</name>
</gene>
<sequence length="208" mass="22395">MPARWTVHPHGRGEHEELKDAGNEPVGSSPRAWGTRQPVMLAIHDERFIPTGVGNTPIPASPLAGNAVHPHGRGEHTVKLTKSPTPTGSSPRAWGTRSSIRKRMAAPRFIPTGVGNTPAAASSPPSSPVHPHGRGEHLAYLRALRTRSPVHPHGRGEHSGNHDLLRLRRGSSPRAWEHRSQTTVSLNASGSSPRAWGTLHSPSWLPLP</sequence>
<organism evidence="2 3">
    <name type="scientific">Chromobacterium violaceum</name>
    <dbReference type="NCBI Taxonomy" id="536"/>
    <lineage>
        <taxon>Bacteria</taxon>
        <taxon>Pseudomonadati</taxon>
        <taxon>Pseudomonadota</taxon>
        <taxon>Betaproteobacteria</taxon>
        <taxon>Neisseriales</taxon>
        <taxon>Chromobacteriaceae</taxon>
        <taxon>Chromobacterium</taxon>
    </lineage>
</organism>
<feature type="compositionally biased region" description="Basic and acidic residues" evidence="1">
    <location>
        <begin position="11"/>
        <end position="22"/>
    </location>
</feature>
<reference evidence="2 3" key="1">
    <citation type="submission" date="2018-06" db="EMBL/GenBank/DDBJ databases">
        <authorList>
            <consortium name="Pathogen Informatics"/>
            <person name="Doyle S."/>
        </authorList>
    </citation>
    <scope>NUCLEOTIDE SEQUENCE [LARGE SCALE GENOMIC DNA]</scope>
    <source>
        <strain evidence="2 3">NCTC8684</strain>
    </source>
</reference>
<accession>A0AAX2MA89</accession>
<evidence type="ECO:0000313" key="3">
    <source>
        <dbReference type="Proteomes" id="UP000254029"/>
    </source>
</evidence>
<feature type="region of interest" description="Disordered" evidence="1">
    <location>
        <begin position="1"/>
        <end position="33"/>
    </location>
</feature>
<feature type="compositionally biased region" description="Polar residues" evidence="1">
    <location>
        <begin position="181"/>
        <end position="192"/>
    </location>
</feature>
<dbReference type="AntiFam" id="ANF00057">
    <property type="entry name" value="Translation of E. coli type CRISPR repeat"/>
</dbReference>
<name>A0AAX2MA89_CHRVL</name>
<feature type="region of interest" description="Disordered" evidence="1">
    <location>
        <begin position="114"/>
        <end position="134"/>
    </location>
</feature>
<dbReference type="EMBL" id="UIGR01000001">
    <property type="protein sequence ID" value="SUX33510.1"/>
    <property type="molecule type" value="Genomic_DNA"/>
</dbReference>
<protein>
    <submittedName>
        <fullName evidence="2">Domain of uncharacterized function (DUF2825)</fullName>
    </submittedName>
</protein>
<feature type="region of interest" description="Disordered" evidence="1">
    <location>
        <begin position="69"/>
        <end position="98"/>
    </location>
</feature>
<proteinExistence type="predicted"/>
<evidence type="ECO:0000256" key="1">
    <source>
        <dbReference type="SAM" id="MobiDB-lite"/>
    </source>
</evidence>